<evidence type="ECO:0000256" key="3">
    <source>
        <dbReference type="SAM" id="MobiDB-lite"/>
    </source>
</evidence>
<keyword evidence="8" id="KW-1185">Reference proteome</keyword>
<dbReference type="InterPro" id="IPR036390">
    <property type="entry name" value="WH_DNA-bd_sf"/>
</dbReference>
<dbReference type="OrthoDB" id="196547at2759"/>
<evidence type="ECO:0000259" key="4">
    <source>
        <dbReference type="PROSITE" id="PS50003"/>
    </source>
</evidence>
<dbReference type="CDD" id="cd04450">
    <property type="entry name" value="DEP_RGS7-like"/>
    <property type="match status" value="1"/>
</dbReference>
<dbReference type="GO" id="GO:0007186">
    <property type="term" value="P:G protein-coupled receptor signaling pathway"/>
    <property type="evidence" value="ECO:0007669"/>
    <property type="project" value="InterPro"/>
</dbReference>
<name>A0A811K1K1_BURXY</name>
<dbReference type="InterPro" id="IPR015898">
    <property type="entry name" value="G-protein_gamma-like_dom"/>
</dbReference>
<feature type="coiled-coil region" evidence="2">
    <location>
        <begin position="633"/>
        <end position="733"/>
    </location>
</feature>
<dbReference type="InterPro" id="IPR047016">
    <property type="entry name" value="RGS6/7/9/11"/>
</dbReference>
<dbReference type="GO" id="GO:0009968">
    <property type="term" value="P:negative regulation of signal transduction"/>
    <property type="evidence" value="ECO:0007669"/>
    <property type="project" value="UniProtKB-KW"/>
</dbReference>
<dbReference type="Proteomes" id="UP000582659">
    <property type="component" value="Unassembled WGS sequence"/>
</dbReference>
<dbReference type="Gene3D" id="1.10.10.10">
    <property type="entry name" value="Winged helix-like DNA-binding domain superfamily/Winged helix DNA-binding domain"/>
    <property type="match status" value="1"/>
</dbReference>
<evidence type="ECO:0000313" key="8">
    <source>
        <dbReference type="Proteomes" id="UP000659654"/>
    </source>
</evidence>
<dbReference type="InterPro" id="IPR040759">
    <property type="entry name" value="RGS_DHEX"/>
</dbReference>
<dbReference type="GO" id="GO:0005886">
    <property type="term" value="C:plasma membrane"/>
    <property type="evidence" value="ECO:0007669"/>
    <property type="project" value="TreeGrafter"/>
</dbReference>
<feature type="domain" description="PH" evidence="4">
    <location>
        <begin position="247"/>
        <end position="342"/>
    </location>
</feature>
<evidence type="ECO:0000259" key="6">
    <source>
        <dbReference type="PROSITE" id="PS50186"/>
    </source>
</evidence>
<dbReference type="SMART" id="SM00049">
    <property type="entry name" value="DEP"/>
    <property type="match status" value="1"/>
</dbReference>
<dbReference type="Pfam" id="PF00631">
    <property type="entry name" value="G-gamma"/>
    <property type="match status" value="1"/>
</dbReference>
<protein>
    <submittedName>
        <fullName evidence="7">(pine wood nematode) hypothetical protein</fullName>
    </submittedName>
</protein>
<sequence>MELINHHKVCLHFEPNIFNKSRCQHCFRVKEQHQKYDYIRKKMARKTLACGFLYVAPSNLDFSQPNHSSKRWQRRWFSLYDDGEFIFALDENPDTVPQLRMDMNKCIRVCCADAITQHAHSLLLAFSNSVNNENSHPAVCYIKADNTEEIRCWENVLQTFSNQNTIQITPSCSFSLDETHNSEPLSGDILLPPDCANYGYAIEHTDIHPGDESDAAFSNTIGRNSIRNDEEPKQVPDTFKIDTSNVYTLRKGWLTLRGKSENQYQKYWVVLAGLSLKLYNDVWVDDNAEPAITIDLSECENVYPSTRNYGIEIKCKRARYVLSAMTPGIRDSWISALQQNLHNPSPNYLNSMDNADAATHDSTEIFSFTKKRKHIAYVAPESHHSNSVMDGELSSTTDENDEENLTRLESSQRNGTREDSRFSDLLSSTVDGISPADILSPSSRAFDSESPLGDRVSILRSQPVSTSPNGTSSFITNVNDQVRTLRAQLAQTISRLKEVENENFSLRTLFPSPEVKKDGAVPGFRFYGEMDVLHPGYPRTHNEGPLQLSVEISRRLVSLLKVQVGALSKVLHSTQNATSFIYLRRYVDSLIRTVAGMDENVTQDLATMERTFEGVISAYDKLSSVIGSTDSSNRAENNDGDDLRKEIQALEAEIEIIQAEHGEQLKQQLREFEKQSKILDDRIRCLEAENDDLKNCIQRNGSSTLEESIEKIKSSYQKIMQNLKQEYEENIKKIDEHHTYELEEEKQATKIALDVVQRAHDEEIRRLREERHHQNCCCNQKEEPCKENLYSSKCTENARLEEEMASLKSLSRVQIRELKSENEYLRSEIRMKEQSLMQLRRSLEDKEKEQLPLKIPKRTASLSTGSLNKTELSPSTVPDVSQTTEDVVLRPPIRKVNPNRRNDVRYFSNPIIPILKDINTSANAESRKLPESLMNSYPDSFRGTVGLVPTQPQHPVMSEPTLQKLDLLLLRLAEVAPLKTHKYFRVAVPQALTGQNLVQILHELLNLEDSTESIHLATLLLHYGFIFAVIEPSNVVKDDNTLYRIQLPYFWPSHAKNVDNIEYAIYLNKRLMRNEQKHGLEEEEIEHYNKLAELLAHMWGFITIQAEMQVKIQKEKKKSEKVVFDSEERAFWRLRRPFGPGQPNCLEKSMQKIERRLRKCTLQGHRQRVERLKLALKTKPWLKAMKASDTMVASVEHMQDYDSFLSAPHPPNPWITDDTSLWTLNTDAVEVPTERRVKRWGLSVQELVRDSIGRQVLETFLESEFSSENIRFWSAVQDLKYSPNSQIQEKSQQIRDDYLAPGAPNQVNVDSRTLEETLKCLENPKVPPRFAFWYHRYTRESFKQPNNKESRRPLSYLNSNPASNRPFLLQYIISGIWNDLLNTGLTAKQKISQESLPIQ</sequence>
<dbReference type="SMR" id="A0A811K1K1"/>
<dbReference type="GO" id="GO:0043005">
    <property type="term" value="C:neuron projection"/>
    <property type="evidence" value="ECO:0007669"/>
    <property type="project" value="TreeGrafter"/>
</dbReference>
<dbReference type="GO" id="GO:0005737">
    <property type="term" value="C:cytoplasm"/>
    <property type="evidence" value="ECO:0007669"/>
    <property type="project" value="TreeGrafter"/>
</dbReference>
<evidence type="ECO:0000256" key="1">
    <source>
        <dbReference type="ARBA" id="ARBA00022700"/>
    </source>
</evidence>
<dbReference type="PROSITE" id="PS50186">
    <property type="entry name" value="DEP"/>
    <property type="match status" value="1"/>
</dbReference>
<dbReference type="GO" id="GO:0005096">
    <property type="term" value="F:GTPase activator activity"/>
    <property type="evidence" value="ECO:0007669"/>
    <property type="project" value="TreeGrafter"/>
</dbReference>
<feature type="compositionally biased region" description="Polar residues" evidence="3">
    <location>
        <begin position="385"/>
        <end position="397"/>
    </location>
</feature>
<dbReference type="PANTHER" id="PTHR45746">
    <property type="entry name" value="LP21163P"/>
    <property type="match status" value="1"/>
</dbReference>
<gene>
    <name evidence="7" type="ORF">BXYJ_LOCUS1406</name>
</gene>
<dbReference type="InterPro" id="IPR036284">
    <property type="entry name" value="GGL_sf"/>
</dbReference>
<dbReference type="SMART" id="SM00224">
    <property type="entry name" value="GGL"/>
    <property type="match status" value="1"/>
</dbReference>
<evidence type="ECO:0000259" key="5">
    <source>
        <dbReference type="PROSITE" id="PS50132"/>
    </source>
</evidence>
<dbReference type="InterPro" id="IPR036305">
    <property type="entry name" value="RGS_sf"/>
</dbReference>
<dbReference type="Gene3D" id="2.30.29.30">
    <property type="entry name" value="Pleckstrin-homology domain (PH domain)/Phosphotyrosine-binding domain (PTB)"/>
    <property type="match status" value="2"/>
</dbReference>
<dbReference type="PROSITE" id="PS50003">
    <property type="entry name" value="PH_DOMAIN"/>
    <property type="match status" value="2"/>
</dbReference>
<dbReference type="EMBL" id="CAJFCV020000001">
    <property type="protein sequence ID" value="CAG9084348.1"/>
    <property type="molecule type" value="Genomic_DNA"/>
</dbReference>
<feature type="domain" description="PH" evidence="4">
    <location>
        <begin position="46"/>
        <end position="162"/>
    </location>
</feature>
<dbReference type="PRINTS" id="PR01301">
    <property type="entry name" value="RGSPROTEIN"/>
</dbReference>
<dbReference type="Pfam" id="PF00169">
    <property type="entry name" value="PH"/>
    <property type="match status" value="2"/>
</dbReference>
<dbReference type="EMBL" id="CAJFDI010000001">
    <property type="protein sequence ID" value="CAD5209365.1"/>
    <property type="molecule type" value="Genomic_DNA"/>
</dbReference>
<dbReference type="SUPFAM" id="SSF48097">
    <property type="entry name" value="Regulator of G-protein signaling, RGS"/>
    <property type="match status" value="1"/>
</dbReference>
<dbReference type="Gene3D" id="1.10.1240.60">
    <property type="match status" value="1"/>
</dbReference>
<proteinExistence type="predicted"/>
<dbReference type="PANTHER" id="PTHR45746:SF5">
    <property type="entry name" value="REGULATOR OF G-PROTEIN SIGNALING 7"/>
    <property type="match status" value="1"/>
</dbReference>
<dbReference type="Pfam" id="PF00615">
    <property type="entry name" value="RGS"/>
    <property type="match status" value="1"/>
</dbReference>
<dbReference type="InterPro" id="IPR000591">
    <property type="entry name" value="DEP_dom"/>
</dbReference>
<dbReference type="Pfam" id="PF00610">
    <property type="entry name" value="DEP"/>
    <property type="match status" value="1"/>
</dbReference>
<dbReference type="InterPro" id="IPR016137">
    <property type="entry name" value="RGS"/>
</dbReference>
<feature type="domain" description="DEP" evidence="6">
    <location>
        <begin position="978"/>
        <end position="1047"/>
    </location>
</feature>
<feature type="coiled-coil region" evidence="2">
    <location>
        <begin position="815"/>
        <end position="849"/>
    </location>
</feature>
<evidence type="ECO:0000313" key="7">
    <source>
        <dbReference type="EMBL" id="CAD5209365.1"/>
    </source>
</evidence>
<dbReference type="PROSITE" id="PS50132">
    <property type="entry name" value="RGS"/>
    <property type="match status" value="1"/>
</dbReference>
<keyword evidence="1" id="KW-0734">Signal transduction inhibitor</keyword>
<dbReference type="SMART" id="SM00233">
    <property type="entry name" value="PH"/>
    <property type="match status" value="2"/>
</dbReference>
<dbReference type="InterPro" id="IPR001849">
    <property type="entry name" value="PH_domain"/>
</dbReference>
<dbReference type="Gene3D" id="1.10.167.10">
    <property type="entry name" value="Regulator of G-protein Signalling 4, domain 2"/>
    <property type="match status" value="1"/>
</dbReference>
<dbReference type="InterPro" id="IPR011993">
    <property type="entry name" value="PH-like_dom_sf"/>
</dbReference>
<dbReference type="GO" id="GO:0008277">
    <property type="term" value="P:regulation of G protein-coupled receptor signaling pathway"/>
    <property type="evidence" value="ECO:0007669"/>
    <property type="project" value="InterPro"/>
</dbReference>
<comment type="caution">
    <text evidence="7">The sequence shown here is derived from an EMBL/GenBank/DDBJ whole genome shotgun (WGS) entry which is preliminary data.</text>
</comment>
<dbReference type="InterPro" id="IPR047017">
    <property type="entry name" value="RGS6/7/9/11_DHEX_sf"/>
</dbReference>
<dbReference type="GO" id="GO:0035556">
    <property type="term" value="P:intracellular signal transduction"/>
    <property type="evidence" value="ECO:0007669"/>
    <property type="project" value="InterPro"/>
</dbReference>
<feature type="region of interest" description="Disordered" evidence="3">
    <location>
        <begin position="380"/>
        <end position="424"/>
    </location>
</feature>
<dbReference type="SUPFAM" id="SSF46785">
    <property type="entry name" value="Winged helix' DNA-binding domain"/>
    <property type="match status" value="1"/>
</dbReference>
<reference evidence="7" key="1">
    <citation type="submission" date="2020-09" db="EMBL/GenBank/DDBJ databases">
        <authorList>
            <person name="Kikuchi T."/>
        </authorList>
    </citation>
    <scope>NUCLEOTIDE SEQUENCE</scope>
    <source>
        <strain evidence="7">Ka4C1</strain>
    </source>
</reference>
<dbReference type="Proteomes" id="UP000659654">
    <property type="component" value="Unassembled WGS sequence"/>
</dbReference>
<feature type="compositionally biased region" description="Polar residues" evidence="3">
    <location>
        <begin position="860"/>
        <end position="884"/>
    </location>
</feature>
<keyword evidence="2" id="KW-0175">Coiled coil</keyword>
<accession>A0A811K1K1</accession>
<feature type="region of interest" description="Disordered" evidence="3">
    <location>
        <begin position="858"/>
        <end position="884"/>
    </location>
</feature>
<dbReference type="SMART" id="SM00315">
    <property type="entry name" value="RGS"/>
    <property type="match status" value="1"/>
</dbReference>
<feature type="domain" description="RGS" evidence="5">
    <location>
        <begin position="1243"/>
        <end position="1332"/>
    </location>
</feature>
<organism evidence="7 8">
    <name type="scientific">Bursaphelenchus xylophilus</name>
    <name type="common">Pinewood nematode worm</name>
    <name type="synonym">Aphelenchoides xylophilus</name>
    <dbReference type="NCBI Taxonomy" id="6326"/>
    <lineage>
        <taxon>Eukaryota</taxon>
        <taxon>Metazoa</taxon>
        <taxon>Ecdysozoa</taxon>
        <taxon>Nematoda</taxon>
        <taxon>Chromadorea</taxon>
        <taxon>Rhabditida</taxon>
        <taxon>Tylenchina</taxon>
        <taxon>Tylenchomorpha</taxon>
        <taxon>Aphelenchoidea</taxon>
        <taxon>Aphelenchoididae</taxon>
        <taxon>Bursaphelenchus</taxon>
    </lineage>
</organism>
<dbReference type="SMART" id="SM01224">
    <property type="entry name" value="G_gamma"/>
    <property type="match status" value="1"/>
</dbReference>
<dbReference type="SUPFAM" id="SSF50729">
    <property type="entry name" value="PH domain-like"/>
    <property type="match status" value="2"/>
</dbReference>
<dbReference type="Pfam" id="PF18148">
    <property type="entry name" value="RGS_DHEX"/>
    <property type="match status" value="1"/>
</dbReference>
<evidence type="ECO:0000256" key="2">
    <source>
        <dbReference type="SAM" id="Coils"/>
    </source>
</evidence>
<dbReference type="InterPro" id="IPR044926">
    <property type="entry name" value="RGS_subdomain_2"/>
</dbReference>
<dbReference type="SUPFAM" id="SSF48670">
    <property type="entry name" value="Transducin (heterotrimeric G protein), gamma chain"/>
    <property type="match status" value="1"/>
</dbReference>
<dbReference type="InterPro" id="IPR036388">
    <property type="entry name" value="WH-like_DNA-bd_sf"/>
</dbReference>